<dbReference type="PANTHER" id="PTHR24070">
    <property type="entry name" value="RAS, DI-RAS, AND RHEB FAMILY MEMBERS OF SMALL GTPASE SUPERFAMILY"/>
    <property type="match status" value="1"/>
</dbReference>
<dbReference type="SUPFAM" id="SSF52540">
    <property type="entry name" value="P-loop containing nucleoside triphosphate hydrolases"/>
    <property type="match status" value="1"/>
</dbReference>
<dbReference type="Gene3D" id="3.40.50.300">
    <property type="entry name" value="P-loop containing nucleotide triphosphate hydrolases"/>
    <property type="match status" value="1"/>
</dbReference>
<protein>
    <submittedName>
        <fullName evidence="3">Uncharacterized protein</fullName>
    </submittedName>
</protein>
<reference evidence="3" key="1">
    <citation type="journal article" date="2020" name="J. Eukaryot. Microbiol.">
        <title>De novo Sequencing, Assembly and Annotation of the Transcriptome for the Free-Living Testate Amoeba Arcella intermedia.</title>
        <authorList>
            <person name="Ribeiro G.M."/>
            <person name="Porfirio-Sousa A.L."/>
            <person name="Maurer-Alcala X.X."/>
            <person name="Katz L.A."/>
            <person name="Lahr D.J.G."/>
        </authorList>
    </citation>
    <scope>NUCLEOTIDE SEQUENCE</scope>
</reference>
<keyword evidence="2" id="KW-0342">GTP-binding</keyword>
<dbReference type="GO" id="GO:0003924">
    <property type="term" value="F:GTPase activity"/>
    <property type="evidence" value="ECO:0007669"/>
    <property type="project" value="InterPro"/>
</dbReference>
<dbReference type="GO" id="GO:0016020">
    <property type="term" value="C:membrane"/>
    <property type="evidence" value="ECO:0007669"/>
    <property type="project" value="InterPro"/>
</dbReference>
<dbReference type="GO" id="GO:0005525">
    <property type="term" value="F:GTP binding"/>
    <property type="evidence" value="ECO:0007669"/>
    <property type="project" value="UniProtKB-KW"/>
</dbReference>
<sequence>MDLEGERQVAMNEGIDLANNWGCPYFEVSAKTRHNVVESIEALVREVNRILGPPAGKSYKRQKGGCTLL</sequence>
<dbReference type="InterPro" id="IPR001806">
    <property type="entry name" value="Small_GTPase"/>
</dbReference>
<keyword evidence="1" id="KW-0547">Nucleotide-binding</keyword>
<dbReference type="InterPro" id="IPR020849">
    <property type="entry name" value="Small_GTPase_Ras-type"/>
</dbReference>
<dbReference type="PROSITE" id="PS51421">
    <property type="entry name" value="RAS"/>
    <property type="match status" value="1"/>
</dbReference>
<proteinExistence type="predicted"/>
<evidence type="ECO:0000256" key="1">
    <source>
        <dbReference type="ARBA" id="ARBA00022741"/>
    </source>
</evidence>
<name>A0A6B2LX47_9EUKA</name>
<dbReference type="GO" id="GO:0007165">
    <property type="term" value="P:signal transduction"/>
    <property type="evidence" value="ECO:0007669"/>
    <property type="project" value="InterPro"/>
</dbReference>
<dbReference type="AlphaFoldDB" id="A0A6B2LX47"/>
<dbReference type="EMBL" id="GIBP01012511">
    <property type="protein sequence ID" value="NDV41480.1"/>
    <property type="molecule type" value="Transcribed_RNA"/>
</dbReference>
<dbReference type="InterPro" id="IPR027417">
    <property type="entry name" value="P-loop_NTPase"/>
</dbReference>
<evidence type="ECO:0000313" key="3">
    <source>
        <dbReference type="EMBL" id="NDV41480.1"/>
    </source>
</evidence>
<dbReference type="Pfam" id="PF00071">
    <property type="entry name" value="Ras"/>
    <property type="match status" value="1"/>
</dbReference>
<accession>A0A6B2LX47</accession>
<organism evidence="3">
    <name type="scientific">Arcella intermedia</name>
    <dbReference type="NCBI Taxonomy" id="1963864"/>
    <lineage>
        <taxon>Eukaryota</taxon>
        <taxon>Amoebozoa</taxon>
        <taxon>Tubulinea</taxon>
        <taxon>Elardia</taxon>
        <taxon>Arcellinida</taxon>
        <taxon>Sphaerothecina</taxon>
        <taxon>Arcellidae</taxon>
        <taxon>Arcella</taxon>
    </lineage>
</organism>
<evidence type="ECO:0000256" key="2">
    <source>
        <dbReference type="ARBA" id="ARBA00023134"/>
    </source>
</evidence>